<dbReference type="AlphaFoldDB" id="A0A8K0K1A8"/>
<organism evidence="3 4">
    <name type="scientific">Ladona fulva</name>
    <name type="common">Scarce chaser dragonfly</name>
    <name type="synonym">Libellula fulva</name>
    <dbReference type="NCBI Taxonomy" id="123851"/>
    <lineage>
        <taxon>Eukaryota</taxon>
        <taxon>Metazoa</taxon>
        <taxon>Ecdysozoa</taxon>
        <taxon>Arthropoda</taxon>
        <taxon>Hexapoda</taxon>
        <taxon>Insecta</taxon>
        <taxon>Pterygota</taxon>
        <taxon>Palaeoptera</taxon>
        <taxon>Odonata</taxon>
        <taxon>Epiprocta</taxon>
        <taxon>Anisoptera</taxon>
        <taxon>Libelluloidea</taxon>
        <taxon>Libellulidae</taxon>
        <taxon>Ladona</taxon>
    </lineage>
</organism>
<feature type="domain" description="Tripeptidyl peptidase II C-terminal" evidence="2">
    <location>
        <begin position="22"/>
        <end position="86"/>
    </location>
</feature>
<reference evidence="3" key="2">
    <citation type="submission" date="2017-10" db="EMBL/GenBank/DDBJ databases">
        <title>Ladona fulva Genome sequencing and assembly.</title>
        <authorList>
            <person name="Murali S."/>
            <person name="Richards S."/>
            <person name="Bandaranaike D."/>
            <person name="Bellair M."/>
            <person name="Blankenburg K."/>
            <person name="Chao H."/>
            <person name="Dinh H."/>
            <person name="Doddapaneni H."/>
            <person name="Dugan-Rocha S."/>
            <person name="Elkadiri S."/>
            <person name="Gnanaolivu R."/>
            <person name="Hernandez B."/>
            <person name="Skinner E."/>
            <person name="Javaid M."/>
            <person name="Lee S."/>
            <person name="Li M."/>
            <person name="Ming W."/>
            <person name="Munidasa M."/>
            <person name="Muniz J."/>
            <person name="Nguyen L."/>
            <person name="Hughes D."/>
            <person name="Osuji N."/>
            <person name="Pu L.-L."/>
            <person name="Puazo M."/>
            <person name="Qu C."/>
            <person name="Quiroz J."/>
            <person name="Raj R."/>
            <person name="Weissenberger G."/>
            <person name="Xin Y."/>
            <person name="Zou X."/>
            <person name="Han Y."/>
            <person name="Worley K."/>
            <person name="Muzny D."/>
            <person name="Gibbs R."/>
        </authorList>
    </citation>
    <scope>NUCLEOTIDE SEQUENCE</scope>
    <source>
        <strain evidence="3">Sampled in the wild</strain>
    </source>
</reference>
<name>A0A8K0K1A8_LADFU</name>
<dbReference type="InterPro" id="IPR022232">
    <property type="entry name" value="TPPII_C_art"/>
</dbReference>
<evidence type="ECO:0000259" key="2">
    <source>
        <dbReference type="Pfam" id="PF12583"/>
    </source>
</evidence>
<evidence type="ECO:0000313" key="3">
    <source>
        <dbReference type="EMBL" id="KAG8225792.1"/>
    </source>
</evidence>
<accession>A0A8K0K1A8</accession>
<dbReference type="OrthoDB" id="10256524at2759"/>
<feature type="region of interest" description="Disordered" evidence="1">
    <location>
        <begin position="83"/>
        <end position="139"/>
    </location>
</feature>
<dbReference type="Pfam" id="PF12583">
    <property type="entry name" value="TPPII_C"/>
    <property type="match status" value="1"/>
</dbReference>
<feature type="region of interest" description="Disordered" evidence="1">
    <location>
        <begin position="9"/>
        <end position="29"/>
    </location>
</feature>
<reference evidence="3" key="1">
    <citation type="submission" date="2013-04" db="EMBL/GenBank/DDBJ databases">
        <authorList>
            <person name="Qu J."/>
            <person name="Murali S.C."/>
            <person name="Bandaranaike D."/>
            <person name="Bellair M."/>
            <person name="Blankenburg K."/>
            <person name="Chao H."/>
            <person name="Dinh H."/>
            <person name="Doddapaneni H."/>
            <person name="Downs B."/>
            <person name="Dugan-Rocha S."/>
            <person name="Elkadiri S."/>
            <person name="Gnanaolivu R.D."/>
            <person name="Hernandez B."/>
            <person name="Javaid M."/>
            <person name="Jayaseelan J.C."/>
            <person name="Lee S."/>
            <person name="Li M."/>
            <person name="Ming W."/>
            <person name="Munidasa M."/>
            <person name="Muniz J."/>
            <person name="Nguyen L."/>
            <person name="Ongeri F."/>
            <person name="Osuji N."/>
            <person name="Pu L.-L."/>
            <person name="Puazo M."/>
            <person name="Qu C."/>
            <person name="Quiroz J."/>
            <person name="Raj R."/>
            <person name="Weissenberger G."/>
            <person name="Xin Y."/>
            <person name="Zou X."/>
            <person name="Han Y."/>
            <person name="Richards S."/>
            <person name="Worley K."/>
            <person name="Muzny D."/>
            <person name="Gibbs R."/>
        </authorList>
    </citation>
    <scope>NUCLEOTIDE SEQUENCE</scope>
    <source>
        <strain evidence="3">Sampled in the wild</strain>
    </source>
</reference>
<gene>
    <name evidence="3" type="ORF">J437_LFUL005599</name>
</gene>
<evidence type="ECO:0000313" key="4">
    <source>
        <dbReference type="Proteomes" id="UP000792457"/>
    </source>
</evidence>
<feature type="non-terminal residue" evidence="3">
    <location>
        <position position="1"/>
    </location>
</feature>
<evidence type="ECO:0000256" key="1">
    <source>
        <dbReference type="SAM" id="MobiDB-lite"/>
    </source>
</evidence>
<protein>
    <recommendedName>
        <fullName evidence="2">Tripeptidyl peptidase II C-terminal domain-containing protein</fullName>
    </recommendedName>
</protein>
<dbReference type="Proteomes" id="UP000792457">
    <property type="component" value="Unassembled WGS sequence"/>
</dbReference>
<keyword evidence="4" id="KW-1185">Reference proteome</keyword>
<dbReference type="EMBL" id="KZ308254">
    <property type="protein sequence ID" value="KAG8225792.1"/>
    <property type="molecule type" value="Genomic_DNA"/>
</dbReference>
<dbReference type="InterPro" id="IPR046939">
    <property type="entry name" value="TPPII_C_sf"/>
</dbReference>
<proteinExistence type="predicted"/>
<dbReference type="Gene3D" id="1.25.40.710">
    <property type="match status" value="2"/>
</dbReference>
<sequence>DVYPFKYIIPEASKKSSSPKSESKDKERNKWDEYCEALRDLKTTWLTKLEPTEQSSTLYEELKVSHPDHLAIHVARLQSLESEKERLKEKKDVNKKTEKVEGTKEAEKVKEGEKEIDEKAVGSSEKGHGDGEKESRDEQKQKKIISLLRQIVTVADAVIKAVNQPSLLAFYGMKVDNRPDAAKIKGQMDKQKWSLLESLVRKGCALSELYIMLQDNQGHNESDELFSVLADAQLSPSLDEIDALMRDVLKFAEATDSKVIQFSILHALVLGHHGRALRFMQRQQSEDRLTRELEEKCLNSYRMLGWSHSVRHFEQSAPVRYPVSYHPF</sequence>
<comment type="caution">
    <text evidence="3">The sequence shown here is derived from an EMBL/GenBank/DDBJ whole genome shotgun (WGS) entry which is preliminary data.</text>
</comment>